<accession>A0ABW7VGS5</accession>
<evidence type="ECO:0000313" key="2">
    <source>
        <dbReference type="Proteomes" id="UP001611397"/>
    </source>
</evidence>
<keyword evidence="2" id="KW-1185">Reference proteome</keyword>
<sequence length="42" mass="4467">MTEAAVRLLPQASLRQLGRGGRRHALGGLGILTGDALIWQRG</sequence>
<protein>
    <submittedName>
        <fullName evidence="1">Uncharacterized protein</fullName>
    </submittedName>
</protein>
<evidence type="ECO:0000313" key="1">
    <source>
        <dbReference type="EMBL" id="MFI2160572.1"/>
    </source>
</evidence>
<dbReference type="Proteomes" id="UP001611397">
    <property type="component" value="Unassembled WGS sequence"/>
</dbReference>
<reference evidence="1 2" key="1">
    <citation type="submission" date="2024-10" db="EMBL/GenBank/DDBJ databases">
        <title>The Natural Products Discovery Center: Release of the First 8490 Sequenced Strains for Exploring Actinobacteria Biosynthetic Diversity.</title>
        <authorList>
            <person name="Kalkreuter E."/>
            <person name="Kautsar S.A."/>
            <person name="Yang D."/>
            <person name="Bader C.D."/>
            <person name="Teijaro C.N."/>
            <person name="Fluegel L."/>
            <person name="Davis C.M."/>
            <person name="Simpson J.R."/>
            <person name="Lauterbach L."/>
            <person name="Steele A.D."/>
            <person name="Gui C."/>
            <person name="Meng S."/>
            <person name="Li G."/>
            <person name="Viehrig K."/>
            <person name="Ye F."/>
            <person name="Su P."/>
            <person name="Kiefer A.F."/>
            <person name="Nichols A."/>
            <person name="Cepeda A.J."/>
            <person name="Yan W."/>
            <person name="Fan B."/>
            <person name="Jiang Y."/>
            <person name="Adhikari A."/>
            <person name="Zheng C.-J."/>
            <person name="Schuster L."/>
            <person name="Cowan T.M."/>
            <person name="Smanski M.J."/>
            <person name="Chevrette M.G."/>
            <person name="De Carvalho L.P.S."/>
            <person name="Shen B."/>
        </authorList>
    </citation>
    <scope>NUCLEOTIDE SEQUENCE [LARGE SCALE GENOMIC DNA]</scope>
    <source>
        <strain evidence="1 2">NPDC020295</strain>
    </source>
</reference>
<proteinExistence type="predicted"/>
<organism evidence="1 2">
    <name type="scientific">Streptomyces olivaceoviridis</name>
    <name type="common">Streptomyces corchorusii</name>
    <dbReference type="NCBI Taxonomy" id="1921"/>
    <lineage>
        <taxon>Bacteria</taxon>
        <taxon>Bacillati</taxon>
        <taxon>Actinomycetota</taxon>
        <taxon>Actinomycetes</taxon>
        <taxon>Kitasatosporales</taxon>
        <taxon>Streptomycetaceae</taxon>
        <taxon>Streptomyces</taxon>
    </lineage>
</organism>
<comment type="caution">
    <text evidence="1">The sequence shown here is derived from an EMBL/GenBank/DDBJ whole genome shotgun (WGS) entry which is preliminary data.</text>
</comment>
<dbReference type="RefSeq" id="WP_279616970.1">
    <property type="nucleotide sequence ID" value="NZ_JBIRUT010000024.1"/>
</dbReference>
<name>A0ABW7VGS5_STROI</name>
<gene>
    <name evidence="1" type="ORF">ACH49L_33605</name>
</gene>
<dbReference type="EMBL" id="JBIRWM010000020">
    <property type="protein sequence ID" value="MFI2160572.1"/>
    <property type="molecule type" value="Genomic_DNA"/>
</dbReference>